<gene>
    <name evidence="10" type="ORF">SpAn4DRAFT_0317</name>
</gene>
<evidence type="ECO:0000256" key="8">
    <source>
        <dbReference type="SAM" id="Phobius"/>
    </source>
</evidence>
<dbReference type="InterPro" id="IPR003010">
    <property type="entry name" value="C-N_Hydrolase"/>
</dbReference>
<keyword evidence="3 10" id="KW-0808">Transferase</keyword>
<sequence length="477" mass="52692">MSIFVQLPISFEQSLPVVTVLSAILFFYSTGFYDYWLLTWLAPLPICLYALKTSAQKAALASFLAYVFGAMNQLGYLPLPLFAGTTTLNAAAFAAAVLLFRAMVQSNHHNTAAFTFASGWTSYEFIRSFISSFGTFESLAYTQVLNLPVIQIAYLTGIWGITFLLMLLPASLAILWHYRQNWCTCQLTTFLTGGLLITVIFFGSLRLHFPANNHIINVGLVAIPTTRELLHNQDAQTITASLHHYRQGIEKLANAGAQIVLLPEKLAVLTPDTRQACLTILSEAASKNKVTLIAGFSNQEKQLYNTALVFAPNDSLVQNYHKQHLLPAYESIYTPGEDLTLLDINMPNSGGIAICKDMDFVQPAREYSRRETGILFVPALDFHDDGWLHARVAIMRGVEGNYAVARAAQWGLLTVSDNLGHLVGITDTNTAASEASLLCKISLGNGQSFYSQTGDWLAWICLLLTTHAVIQLHRQKK</sequence>
<keyword evidence="6 8" id="KW-0472">Membrane</keyword>
<evidence type="ECO:0000256" key="3">
    <source>
        <dbReference type="ARBA" id="ARBA00022679"/>
    </source>
</evidence>
<organism evidence="10 11">
    <name type="scientific">Sporomusa ovata</name>
    <dbReference type="NCBI Taxonomy" id="2378"/>
    <lineage>
        <taxon>Bacteria</taxon>
        <taxon>Bacillati</taxon>
        <taxon>Bacillota</taxon>
        <taxon>Negativicutes</taxon>
        <taxon>Selenomonadales</taxon>
        <taxon>Sporomusaceae</taxon>
        <taxon>Sporomusa</taxon>
    </lineage>
</organism>
<reference evidence="11" key="1">
    <citation type="submission" date="2015-03" db="EMBL/GenBank/DDBJ databases">
        <authorList>
            <person name="Nijsse Bart"/>
        </authorList>
    </citation>
    <scope>NUCLEOTIDE SEQUENCE [LARGE SCALE GENOMIC DNA]</scope>
</reference>
<dbReference type="Pfam" id="PF00795">
    <property type="entry name" value="CN_hydrolase"/>
    <property type="match status" value="1"/>
</dbReference>
<evidence type="ECO:0000256" key="2">
    <source>
        <dbReference type="ARBA" id="ARBA00022475"/>
    </source>
</evidence>
<dbReference type="InterPro" id="IPR004563">
    <property type="entry name" value="Apolipo_AcylTrfase"/>
</dbReference>
<feature type="transmembrane region" description="Helical" evidence="8">
    <location>
        <begin position="7"/>
        <end position="29"/>
    </location>
</feature>
<keyword evidence="5 8" id="KW-1133">Transmembrane helix</keyword>
<keyword evidence="7 10" id="KW-0012">Acyltransferase</keyword>
<dbReference type="EC" id="2.3.1.-" evidence="10"/>
<evidence type="ECO:0000256" key="4">
    <source>
        <dbReference type="ARBA" id="ARBA00022692"/>
    </source>
</evidence>
<feature type="transmembrane region" description="Helical" evidence="8">
    <location>
        <begin position="58"/>
        <end position="75"/>
    </location>
</feature>
<comment type="subcellular location">
    <subcellularLocation>
        <location evidence="1">Cell membrane</location>
        <topology evidence="1">Multi-pass membrane protein</topology>
    </subcellularLocation>
</comment>
<keyword evidence="11" id="KW-1185">Reference proteome</keyword>
<dbReference type="InterPro" id="IPR045378">
    <property type="entry name" value="LNT_N"/>
</dbReference>
<dbReference type="GO" id="GO:0005886">
    <property type="term" value="C:plasma membrane"/>
    <property type="evidence" value="ECO:0007669"/>
    <property type="project" value="UniProtKB-SubCell"/>
</dbReference>
<feature type="transmembrane region" description="Helical" evidence="8">
    <location>
        <begin position="81"/>
        <end position="100"/>
    </location>
</feature>
<protein>
    <submittedName>
        <fullName evidence="10">Apolipoprotein N-acyltransferase / Copper homeostasis protein CutE</fullName>
        <ecNumber evidence="10">2.3.1.-</ecNumber>
    </submittedName>
</protein>
<dbReference type="RefSeq" id="WP_021171112.1">
    <property type="nucleotide sequence ID" value="NZ_CTRP01000014.1"/>
</dbReference>
<dbReference type="GO" id="GO:0042158">
    <property type="term" value="P:lipoprotein biosynthetic process"/>
    <property type="evidence" value="ECO:0007669"/>
    <property type="project" value="InterPro"/>
</dbReference>
<evidence type="ECO:0000259" key="9">
    <source>
        <dbReference type="PROSITE" id="PS50263"/>
    </source>
</evidence>
<dbReference type="SUPFAM" id="SSF56317">
    <property type="entry name" value="Carbon-nitrogen hydrolase"/>
    <property type="match status" value="1"/>
</dbReference>
<proteinExistence type="predicted"/>
<evidence type="ECO:0000256" key="1">
    <source>
        <dbReference type="ARBA" id="ARBA00004651"/>
    </source>
</evidence>
<evidence type="ECO:0000256" key="6">
    <source>
        <dbReference type="ARBA" id="ARBA00023136"/>
    </source>
</evidence>
<name>A0A0U1L2W2_9FIRM</name>
<dbReference type="InterPro" id="IPR036526">
    <property type="entry name" value="C-N_Hydrolase_sf"/>
</dbReference>
<dbReference type="PROSITE" id="PS50263">
    <property type="entry name" value="CN_HYDROLASE"/>
    <property type="match status" value="1"/>
</dbReference>
<dbReference type="PANTHER" id="PTHR38686:SF1">
    <property type="entry name" value="APOLIPOPROTEIN N-ACYLTRANSFERASE"/>
    <property type="match status" value="1"/>
</dbReference>
<dbReference type="PANTHER" id="PTHR38686">
    <property type="entry name" value="APOLIPOPROTEIN N-ACYLTRANSFERASE"/>
    <property type="match status" value="1"/>
</dbReference>
<accession>A0A0U1L2W2</accession>
<feature type="transmembrane region" description="Helical" evidence="8">
    <location>
        <begin position="150"/>
        <end position="175"/>
    </location>
</feature>
<dbReference type="Proteomes" id="UP000049855">
    <property type="component" value="Unassembled WGS sequence"/>
</dbReference>
<evidence type="ECO:0000256" key="5">
    <source>
        <dbReference type="ARBA" id="ARBA00022989"/>
    </source>
</evidence>
<evidence type="ECO:0000313" key="10">
    <source>
        <dbReference type="EMBL" id="CQR73855.1"/>
    </source>
</evidence>
<keyword evidence="2" id="KW-1003">Cell membrane</keyword>
<dbReference type="EMBL" id="CTRP01000014">
    <property type="protein sequence ID" value="CQR73855.1"/>
    <property type="molecule type" value="Genomic_DNA"/>
</dbReference>
<dbReference type="GO" id="GO:0016410">
    <property type="term" value="F:N-acyltransferase activity"/>
    <property type="evidence" value="ECO:0007669"/>
    <property type="project" value="InterPro"/>
</dbReference>
<evidence type="ECO:0000313" key="11">
    <source>
        <dbReference type="Proteomes" id="UP000049855"/>
    </source>
</evidence>
<evidence type="ECO:0000256" key="7">
    <source>
        <dbReference type="ARBA" id="ARBA00023315"/>
    </source>
</evidence>
<feature type="transmembrane region" description="Helical" evidence="8">
    <location>
        <begin position="187"/>
        <end position="209"/>
    </location>
</feature>
<dbReference type="AlphaFoldDB" id="A0A0U1L2W2"/>
<keyword evidence="10" id="KW-0449">Lipoprotein</keyword>
<feature type="domain" description="CN hydrolase" evidence="9">
    <location>
        <begin position="216"/>
        <end position="443"/>
    </location>
</feature>
<dbReference type="Gene3D" id="3.60.110.10">
    <property type="entry name" value="Carbon-nitrogen hydrolase"/>
    <property type="match status" value="1"/>
</dbReference>
<dbReference type="Pfam" id="PF20154">
    <property type="entry name" value="LNT_N"/>
    <property type="match status" value="1"/>
</dbReference>
<keyword evidence="4 8" id="KW-0812">Transmembrane</keyword>